<feature type="transmembrane region" description="Helical" evidence="9">
    <location>
        <begin position="555"/>
        <end position="572"/>
    </location>
</feature>
<accession>A0A2D2AV39</accession>
<evidence type="ECO:0000256" key="8">
    <source>
        <dbReference type="ARBA" id="ARBA00031512"/>
    </source>
</evidence>
<dbReference type="PANTHER" id="PTHR12147:SF58">
    <property type="entry name" value="VACUOLAR MEMBRANE PROTEASE"/>
    <property type="match status" value="1"/>
</dbReference>
<keyword evidence="9" id="KW-0812">Transmembrane</keyword>
<evidence type="ECO:0000313" key="12">
    <source>
        <dbReference type="Proteomes" id="UP000228945"/>
    </source>
</evidence>
<comment type="similarity">
    <text evidence="3">Belongs to the peptidase M28 family.</text>
</comment>
<comment type="subcellular location">
    <subcellularLocation>
        <location evidence="2">Vacuole membrane</location>
        <topology evidence="2">Multi-pass membrane protein</topology>
    </subcellularLocation>
</comment>
<feature type="transmembrane region" description="Helical" evidence="9">
    <location>
        <begin position="399"/>
        <end position="421"/>
    </location>
</feature>
<dbReference type="SUPFAM" id="SSF53187">
    <property type="entry name" value="Zn-dependent exopeptidases"/>
    <property type="match status" value="1"/>
</dbReference>
<proteinExistence type="inferred from homology"/>
<dbReference type="InterPro" id="IPR045175">
    <property type="entry name" value="M28_fam"/>
</dbReference>
<evidence type="ECO:0000256" key="3">
    <source>
        <dbReference type="ARBA" id="ARBA00010918"/>
    </source>
</evidence>
<gene>
    <name evidence="11" type="ORF">CSW64_05070</name>
</gene>
<evidence type="ECO:0000313" key="11">
    <source>
        <dbReference type="EMBL" id="ATQ41827.1"/>
    </source>
</evidence>
<dbReference type="PANTHER" id="PTHR12147">
    <property type="entry name" value="METALLOPEPTIDASE M28 FAMILY MEMBER"/>
    <property type="match status" value="1"/>
</dbReference>
<evidence type="ECO:0000256" key="4">
    <source>
        <dbReference type="ARBA" id="ARBA00017435"/>
    </source>
</evidence>
<evidence type="ECO:0000256" key="6">
    <source>
        <dbReference type="ARBA" id="ARBA00022989"/>
    </source>
</evidence>
<dbReference type="EMBL" id="CP024201">
    <property type="protein sequence ID" value="ATQ41827.1"/>
    <property type="molecule type" value="Genomic_DNA"/>
</dbReference>
<evidence type="ECO:0000256" key="2">
    <source>
        <dbReference type="ARBA" id="ARBA00004128"/>
    </source>
</evidence>
<dbReference type="OrthoDB" id="9778250at2"/>
<feature type="transmembrane region" description="Helical" evidence="9">
    <location>
        <begin position="525"/>
        <end position="543"/>
    </location>
</feature>
<dbReference type="Gene3D" id="3.40.630.10">
    <property type="entry name" value="Zn peptidases"/>
    <property type="match status" value="1"/>
</dbReference>
<feature type="transmembrane region" description="Helical" evidence="9">
    <location>
        <begin position="499"/>
        <end position="518"/>
    </location>
</feature>
<keyword evidence="7" id="KW-0325">Glycoprotein</keyword>
<feature type="transmembrane region" description="Helical" evidence="9">
    <location>
        <begin position="474"/>
        <end position="493"/>
    </location>
</feature>
<dbReference type="InterPro" id="IPR007484">
    <property type="entry name" value="Peptidase_M28"/>
</dbReference>
<name>A0A2D2AV39_9CAUL</name>
<dbReference type="Proteomes" id="UP000228945">
    <property type="component" value="Chromosome"/>
</dbReference>
<dbReference type="AlphaFoldDB" id="A0A2D2AV39"/>
<protein>
    <recommendedName>
        <fullName evidence="4">Vacuolar membrane protease</fullName>
    </recommendedName>
    <alternativeName>
        <fullName evidence="8">FXNA-related family protease 1</fullName>
    </alternativeName>
</protein>
<evidence type="ECO:0000256" key="7">
    <source>
        <dbReference type="ARBA" id="ARBA00023180"/>
    </source>
</evidence>
<dbReference type="GO" id="GO:0006508">
    <property type="term" value="P:proteolysis"/>
    <property type="evidence" value="ECO:0007669"/>
    <property type="project" value="InterPro"/>
</dbReference>
<keyword evidence="9" id="KW-0472">Membrane</keyword>
<feature type="transmembrane region" description="Helical" evidence="9">
    <location>
        <begin position="579"/>
        <end position="599"/>
    </location>
</feature>
<feature type="domain" description="Peptidase M28" evidence="10">
    <location>
        <begin position="105"/>
        <end position="294"/>
    </location>
</feature>
<reference evidence="11 12" key="1">
    <citation type="submission" date="2017-10" db="EMBL/GenBank/DDBJ databases">
        <title>Genome sequence of Caulobacter mirabilis FWC38.</title>
        <authorList>
            <person name="Fiebig A."/>
            <person name="Crosson S."/>
        </authorList>
    </citation>
    <scope>NUCLEOTIDE SEQUENCE [LARGE SCALE GENOMIC DNA]</scope>
    <source>
        <strain evidence="11 12">FWC 38</strain>
    </source>
</reference>
<keyword evidence="12" id="KW-1185">Reference proteome</keyword>
<feature type="transmembrane region" description="Helical" evidence="9">
    <location>
        <begin position="327"/>
        <end position="347"/>
    </location>
</feature>
<comment type="function">
    <text evidence="1">May be involved in vacuolar sorting and osmoregulation.</text>
</comment>
<organism evidence="11 12">
    <name type="scientific">Caulobacter mirabilis</name>
    <dbReference type="NCBI Taxonomy" id="69666"/>
    <lineage>
        <taxon>Bacteria</taxon>
        <taxon>Pseudomonadati</taxon>
        <taxon>Pseudomonadota</taxon>
        <taxon>Alphaproteobacteria</taxon>
        <taxon>Caulobacterales</taxon>
        <taxon>Caulobacteraceae</taxon>
        <taxon>Caulobacter</taxon>
    </lineage>
</organism>
<sequence>MGRVVALVVALAGALLLAWQESRTPPALSISAPADVFSADRALVDVAQIARAPHPTGSAENRRVRDYLIGRMTALGLTPTVHAASSVLSEPWGGDDYAFGGDVENIVGVLPGRDRSAPAIALMAHYDSVPGSPGAADDATGVAAILETIRALRTQGPPARDIIVLITDGEEAGLLGAKAFFAEHPLRKRVGMVINLEARGNGGRAAMFQTGPDNGEIISAFASSATRPVSNSLAVFLYENMPNDTDFTISKEAGIGGLNFAFIGRQFDYHSPTATVANLDRGSVQHIGDQALAATRTLAYADRLPGKAPDKVYSQAFGDVILAYPAWGGWILLAAALGLIAWTAVRARKAGELALPDTLRGVGASLTLLTGGAVLLRLVRRLVGVDEGYVAFRPLLAQWTLWETVLALVAVGVLLLIPVLLARGGARVRLAVAFVLAGALCSVAGWDPIGLGLGVAAGVLAFTSFGRPAALPGAWLGALAIAAVVAIGLQIALPTVTVLVAWPLAAGALAAAVTRLGSRKGAGSTVALIVVAAAAGGWLAVYFDGVAQGLDLPDILILFPWLAALAAWPLAADPSRRGLSVPLLMFAVAAVLVVLLRFGGHWTERHPQTATVLHVSDSTTGQAWRVTQDDPPAAWTLKALGAGLTEKAFPPLVRRPVAAAPTRAVPLPSATVEGGRQADGSVRVTVRPPVGARVLILDVKSDVKATQTRIQDHDAAMLAKPGRWTRVRWVSAPDGLTLAFRPAGPGKLEIRHAAITDGWPAGAEPLPARPANTMPFDQSDSAVTIGATTVAW</sequence>
<feature type="transmembrane region" description="Helical" evidence="9">
    <location>
        <begin position="428"/>
        <end position="445"/>
    </location>
</feature>
<evidence type="ECO:0000256" key="5">
    <source>
        <dbReference type="ARBA" id="ARBA00022554"/>
    </source>
</evidence>
<dbReference type="Pfam" id="PF04389">
    <property type="entry name" value="Peptidase_M28"/>
    <property type="match status" value="1"/>
</dbReference>
<evidence type="ECO:0000256" key="9">
    <source>
        <dbReference type="SAM" id="Phobius"/>
    </source>
</evidence>
<dbReference type="GO" id="GO:0008235">
    <property type="term" value="F:metalloexopeptidase activity"/>
    <property type="evidence" value="ECO:0007669"/>
    <property type="project" value="InterPro"/>
</dbReference>
<evidence type="ECO:0000256" key="1">
    <source>
        <dbReference type="ARBA" id="ARBA00003273"/>
    </source>
</evidence>
<evidence type="ECO:0000259" key="10">
    <source>
        <dbReference type="Pfam" id="PF04389"/>
    </source>
</evidence>
<dbReference type="RefSeq" id="WP_099621084.1">
    <property type="nucleotide sequence ID" value="NZ_CP024201.1"/>
</dbReference>
<feature type="transmembrane region" description="Helical" evidence="9">
    <location>
        <begin position="359"/>
        <end position="379"/>
    </location>
</feature>
<dbReference type="GO" id="GO:0005774">
    <property type="term" value="C:vacuolar membrane"/>
    <property type="evidence" value="ECO:0007669"/>
    <property type="project" value="UniProtKB-SubCell"/>
</dbReference>
<dbReference type="KEGG" id="cmb:CSW64_05070"/>
<keyword evidence="5" id="KW-0926">Vacuole</keyword>
<keyword evidence="6 9" id="KW-1133">Transmembrane helix</keyword>